<dbReference type="Pfam" id="PF00089">
    <property type="entry name" value="Trypsin"/>
    <property type="match status" value="1"/>
</dbReference>
<dbReference type="Gene3D" id="2.40.10.10">
    <property type="entry name" value="Trypsin-like serine proteases"/>
    <property type="match status" value="1"/>
</dbReference>
<dbReference type="PANTHER" id="PTHR24260:SF143">
    <property type="entry name" value="SERINE PROTEASE GD-LIKE PROTEIN"/>
    <property type="match status" value="1"/>
</dbReference>
<dbReference type="InterPro" id="IPR051333">
    <property type="entry name" value="CLIP_Serine_Protease"/>
</dbReference>
<organism evidence="4 5">
    <name type="scientific">Aquatica leii</name>
    <dbReference type="NCBI Taxonomy" id="1421715"/>
    <lineage>
        <taxon>Eukaryota</taxon>
        <taxon>Metazoa</taxon>
        <taxon>Ecdysozoa</taxon>
        <taxon>Arthropoda</taxon>
        <taxon>Hexapoda</taxon>
        <taxon>Insecta</taxon>
        <taxon>Pterygota</taxon>
        <taxon>Neoptera</taxon>
        <taxon>Endopterygota</taxon>
        <taxon>Coleoptera</taxon>
        <taxon>Polyphaga</taxon>
        <taxon>Elateriformia</taxon>
        <taxon>Elateroidea</taxon>
        <taxon>Lampyridae</taxon>
        <taxon>Luciolinae</taxon>
        <taxon>Aquatica</taxon>
    </lineage>
</organism>
<dbReference type="InterPro" id="IPR043504">
    <property type="entry name" value="Peptidase_S1_PA_chymotrypsin"/>
</dbReference>
<gene>
    <name evidence="4" type="ORF">RN001_011298</name>
</gene>
<keyword evidence="2" id="KW-0732">Signal</keyword>
<dbReference type="InterPro" id="IPR009003">
    <property type="entry name" value="Peptidase_S1_PA"/>
</dbReference>
<evidence type="ECO:0000313" key="4">
    <source>
        <dbReference type="EMBL" id="KAK4878792.1"/>
    </source>
</evidence>
<feature type="domain" description="Peptidase S1" evidence="3">
    <location>
        <begin position="205"/>
        <end position="462"/>
    </location>
</feature>
<accession>A0AAN7SEY3</accession>
<dbReference type="InterPro" id="IPR001314">
    <property type="entry name" value="Peptidase_S1A"/>
</dbReference>
<keyword evidence="5" id="KW-1185">Reference proteome</keyword>
<comment type="caution">
    <text evidence="4">The sequence shown here is derived from an EMBL/GenBank/DDBJ whole genome shotgun (WGS) entry which is preliminary data.</text>
</comment>
<dbReference type="PANTHER" id="PTHR24260">
    <property type="match status" value="1"/>
</dbReference>
<dbReference type="GO" id="GO:0004252">
    <property type="term" value="F:serine-type endopeptidase activity"/>
    <property type="evidence" value="ECO:0007669"/>
    <property type="project" value="InterPro"/>
</dbReference>
<keyword evidence="1" id="KW-1015">Disulfide bond</keyword>
<dbReference type="SMART" id="SM00020">
    <property type="entry name" value="Tryp_SPc"/>
    <property type="match status" value="1"/>
</dbReference>
<evidence type="ECO:0000256" key="1">
    <source>
        <dbReference type="ARBA" id="ARBA00023157"/>
    </source>
</evidence>
<dbReference type="SUPFAM" id="SSF50494">
    <property type="entry name" value="Trypsin-like serine proteases"/>
    <property type="match status" value="1"/>
</dbReference>
<dbReference type="GO" id="GO:0006508">
    <property type="term" value="P:proteolysis"/>
    <property type="evidence" value="ECO:0007669"/>
    <property type="project" value="InterPro"/>
</dbReference>
<dbReference type="InterPro" id="IPR031986">
    <property type="entry name" value="GD_N"/>
</dbReference>
<dbReference type="PROSITE" id="PS50240">
    <property type="entry name" value="TRYPSIN_DOM"/>
    <property type="match status" value="1"/>
</dbReference>
<dbReference type="Proteomes" id="UP001353858">
    <property type="component" value="Unassembled WGS sequence"/>
</dbReference>
<feature type="chain" id="PRO_5042909686" description="Peptidase S1 domain-containing protein" evidence="2">
    <location>
        <begin position="19"/>
        <end position="463"/>
    </location>
</feature>
<protein>
    <recommendedName>
        <fullName evidence="3">Peptidase S1 domain-containing protein</fullName>
    </recommendedName>
</protein>
<dbReference type="AlphaFoldDB" id="A0AAN7SEY3"/>
<sequence length="463" mass="52149">MKLCTLILVSFVILGCNAGPLETSPCPRLFVYEDTTTYPDRWYGIMTLLSDSDLTGTWIRIIFDKPILQLGNWYGEVVKRSPVDYLIKNPTYNLKAHTPKVVRFFVRYNPNTTPPKLQGFRLNAKVMCPEDLVTTTPTTTTEHLFTSKDESALVTDGTIQEVTTAASNQPNLISTDDATPKPFTSEHHSLFLSHHTEPDTEACGVTNFSPKENLSQQVAQPGEYPWHVALYYTKDITIAYLCGASLISKQHLITVAHCVVKGSTQRAVNSDRLVAYLGKYYLKHWAHEGTQTRYISHVIPHPDYKPSTNRNDIALIKMYKPAIFTDVVRPVCLWNNNLKDKVGTVIGWGFDESGKIEEKLMHVEMTVQTDDICNTSITNYTSRFGNEKAYCANFIDDTIECVGDSGGGMVFRTSEDSGSVWHLKGLISVSVVLQKQLKCGPQQFVVFTDVSKYEEWIKEMMLL</sequence>
<reference evidence="5" key="1">
    <citation type="submission" date="2023-01" db="EMBL/GenBank/DDBJ databases">
        <title>Key to firefly adult light organ development and bioluminescence: homeobox transcription factors regulate luciferase expression and transportation to peroxisome.</title>
        <authorList>
            <person name="Fu X."/>
        </authorList>
    </citation>
    <scope>NUCLEOTIDE SEQUENCE [LARGE SCALE GENOMIC DNA]</scope>
</reference>
<dbReference type="FunFam" id="2.40.10.10:FF:000068">
    <property type="entry name" value="transmembrane protease serine 2"/>
    <property type="match status" value="1"/>
</dbReference>
<name>A0AAN7SEY3_9COLE</name>
<dbReference type="Pfam" id="PF16030">
    <property type="entry name" value="GD_N"/>
    <property type="match status" value="1"/>
</dbReference>
<evidence type="ECO:0000259" key="3">
    <source>
        <dbReference type="PROSITE" id="PS50240"/>
    </source>
</evidence>
<evidence type="ECO:0000313" key="5">
    <source>
        <dbReference type="Proteomes" id="UP001353858"/>
    </source>
</evidence>
<dbReference type="InterPro" id="IPR001254">
    <property type="entry name" value="Trypsin_dom"/>
</dbReference>
<dbReference type="CDD" id="cd00190">
    <property type="entry name" value="Tryp_SPc"/>
    <property type="match status" value="1"/>
</dbReference>
<dbReference type="PRINTS" id="PR00722">
    <property type="entry name" value="CHYMOTRYPSIN"/>
</dbReference>
<dbReference type="EMBL" id="JARPUR010000004">
    <property type="protein sequence ID" value="KAK4878792.1"/>
    <property type="molecule type" value="Genomic_DNA"/>
</dbReference>
<evidence type="ECO:0000256" key="2">
    <source>
        <dbReference type="SAM" id="SignalP"/>
    </source>
</evidence>
<dbReference type="PROSITE" id="PS51257">
    <property type="entry name" value="PROKAR_LIPOPROTEIN"/>
    <property type="match status" value="1"/>
</dbReference>
<feature type="signal peptide" evidence="2">
    <location>
        <begin position="1"/>
        <end position="18"/>
    </location>
</feature>
<proteinExistence type="predicted"/>